<feature type="transmembrane region" description="Helical" evidence="1">
    <location>
        <begin position="21"/>
        <end position="54"/>
    </location>
</feature>
<dbReference type="PANTHER" id="PTHR41324">
    <property type="entry name" value="MEMBRANE PROTEIN-RELATED"/>
    <property type="match status" value="1"/>
</dbReference>
<dbReference type="Pfam" id="PF09991">
    <property type="entry name" value="DUF2232"/>
    <property type="match status" value="1"/>
</dbReference>
<name>A0A1T5D1V5_9FIRM</name>
<keyword evidence="1" id="KW-1133">Transmembrane helix</keyword>
<feature type="transmembrane region" description="Helical" evidence="1">
    <location>
        <begin position="177"/>
        <end position="202"/>
    </location>
</feature>
<keyword evidence="3" id="KW-1185">Reference proteome</keyword>
<dbReference type="Proteomes" id="UP000243406">
    <property type="component" value="Unassembled WGS sequence"/>
</dbReference>
<evidence type="ECO:0000256" key="1">
    <source>
        <dbReference type="SAM" id="Phobius"/>
    </source>
</evidence>
<dbReference type="RefSeq" id="WP_159446475.1">
    <property type="nucleotide sequence ID" value="NZ_FUYN01000006.1"/>
</dbReference>
<feature type="transmembrane region" description="Helical" evidence="1">
    <location>
        <begin position="284"/>
        <end position="305"/>
    </location>
</feature>
<dbReference type="PANTHER" id="PTHR41324:SF1">
    <property type="entry name" value="DUF2232 DOMAIN-CONTAINING PROTEIN"/>
    <property type="match status" value="1"/>
</dbReference>
<proteinExistence type="predicted"/>
<keyword evidence="1" id="KW-0812">Transmembrane</keyword>
<gene>
    <name evidence="2" type="ORF">SAMN02745120_2540</name>
</gene>
<evidence type="ECO:0000313" key="3">
    <source>
        <dbReference type="Proteomes" id="UP000243406"/>
    </source>
</evidence>
<reference evidence="3" key="1">
    <citation type="submission" date="2017-02" db="EMBL/GenBank/DDBJ databases">
        <authorList>
            <person name="Varghese N."/>
            <person name="Submissions S."/>
        </authorList>
    </citation>
    <scope>NUCLEOTIDE SEQUENCE [LARGE SCALE GENOMIC DNA]</scope>
    <source>
        <strain evidence="3">ATCC 35199</strain>
    </source>
</reference>
<dbReference type="InterPro" id="IPR018710">
    <property type="entry name" value="DUF2232"/>
</dbReference>
<dbReference type="AlphaFoldDB" id="A0A1T5D1V5"/>
<sequence length="316" mass="35827">MQEPKPKKKNIDFNRKSLIESSLLTVIGVIFILIGTYVPFLSFLSLFTSVPVIITTYRNKMYYGLLSAVTTTVILGFFIHPITAFSALLVFLIPGVCIGFFMREKRPAFESVFYGFLAMTFTTVVFMQVLSLFLSIDILDSILAILRESLNLQYEMIKEIPNVKKPNVEEILSSVKLFFPSIIIGSTLLMSFLNYYMSALIIRRTGDKNHVASITEFSMPGNISLGVLIIYLLTLVSGYFNYPYYETLVLNMAAIFILLFFLQGIAVIGYFFKHAKLNKSAKTIYILLLIVLLPVSSFISIIGFADAVFNFRRLKR</sequence>
<feature type="transmembrane region" description="Helical" evidence="1">
    <location>
        <begin position="248"/>
        <end position="272"/>
    </location>
</feature>
<feature type="transmembrane region" description="Helical" evidence="1">
    <location>
        <begin position="113"/>
        <end position="136"/>
    </location>
</feature>
<evidence type="ECO:0000313" key="2">
    <source>
        <dbReference type="EMBL" id="SKB65480.1"/>
    </source>
</evidence>
<organism evidence="2 3">
    <name type="scientific">Acetoanaerobium noterae</name>
    <dbReference type="NCBI Taxonomy" id="745369"/>
    <lineage>
        <taxon>Bacteria</taxon>
        <taxon>Bacillati</taxon>
        <taxon>Bacillota</taxon>
        <taxon>Clostridia</taxon>
        <taxon>Peptostreptococcales</taxon>
        <taxon>Filifactoraceae</taxon>
        <taxon>Acetoanaerobium</taxon>
    </lineage>
</organism>
<protein>
    <submittedName>
        <fullName evidence="2">Uncharacterized conserved protein YybS, DUF2232 family</fullName>
    </submittedName>
</protein>
<keyword evidence="1" id="KW-0472">Membrane</keyword>
<feature type="transmembrane region" description="Helical" evidence="1">
    <location>
        <begin position="223"/>
        <end position="242"/>
    </location>
</feature>
<dbReference type="EMBL" id="FUYN01000006">
    <property type="protein sequence ID" value="SKB65480.1"/>
    <property type="molecule type" value="Genomic_DNA"/>
</dbReference>
<accession>A0A1T5D1V5</accession>
<feature type="transmembrane region" description="Helical" evidence="1">
    <location>
        <begin position="74"/>
        <end position="101"/>
    </location>
</feature>
<dbReference type="OrthoDB" id="1950201at2"/>